<dbReference type="PANTHER" id="PTHR11496:SF102">
    <property type="entry name" value="ALCOHOL DEHYDROGENASE 4"/>
    <property type="match status" value="1"/>
</dbReference>
<keyword evidence="3" id="KW-0560">Oxidoreductase</keyword>
<dbReference type="GO" id="GO:0046872">
    <property type="term" value="F:metal ion binding"/>
    <property type="evidence" value="ECO:0007669"/>
    <property type="project" value="InterPro"/>
</dbReference>
<dbReference type="InterPro" id="IPR001670">
    <property type="entry name" value="ADH_Fe/GldA"/>
</dbReference>
<evidence type="ECO:0000256" key="1">
    <source>
        <dbReference type="ARBA" id="ARBA00001962"/>
    </source>
</evidence>
<dbReference type="Pfam" id="PF00465">
    <property type="entry name" value="Fe-ADH"/>
    <property type="match status" value="1"/>
</dbReference>
<organism evidence="7 8">
    <name type="scientific">Candidatus Sulfuritelmatomonas gaucii</name>
    <dbReference type="NCBI Taxonomy" id="2043161"/>
    <lineage>
        <taxon>Bacteria</taxon>
        <taxon>Pseudomonadati</taxon>
        <taxon>Acidobacteriota</taxon>
        <taxon>Terriglobia</taxon>
        <taxon>Terriglobales</taxon>
        <taxon>Acidobacteriaceae</taxon>
        <taxon>Candidatus Sulfuritelmatomonas</taxon>
    </lineage>
</organism>
<evidence type="ECO:0000256" key="4">
    <source>
        <dbReference type="ARBA" id="ARBA00023027"/>
    </source>
</evidence>
<dbReference type="PROSITE" id="PS00913">
    <property type="entry name" value="ADH_IRON_1"/>
    <property type="match status" value="1"/>
</dbReference>
<sequence>MRFEFATAARIVFGEGATATLPELSRTFGAHPLVVTGTSRERVASLVSSLSAESFAVSGEPTVDLVREGAQHARNAGCDVVISIGGGSAIDAGKAIAAIATNGGDPLEFLEVVGRGRAISVAPLPFIAVPTTAGTGSEVTRNAVLGSAEHGVKASLRSPLMLPRVALVDPELTYELPRAITAFTGLDALTQLIEPYVSARANPLTDGICVEGIGLAASALRRVYHNGADREARRDMALASLFGGLALANAGLGVVHGFAAPLGGSWNAPHGALCAALLPHGMAANIAALRSRAPQHPALERYAAIARLLTGRNDARADDGIAWVRALCADLNVAALRGWGITEADLPGVVEKAARASSMQANPIPLAREELLAVVTAAW</sequence>
<dbReference type="SUPFAM" id="SSF56796">
    <property type="entry name" value="Dehydroquinate synthase-like"/>
    <property type="match status" value="1"/>
</dbReference>
<protein>
    <submittedName>
        <fullName evidence="7">Alcohol dehydrogenase</fullName>
    </submittedName>
</protein>
<dbReference type="InterPro" id="IPR018211">
    <property type="entry name" value="ADH_Fe_CS"/>
</dbReference>
<dbReference type="AlphaFoldDB" id="A0A2N9L2H4"/>
<accession>A0A2N9L2H4</accession>
<dbReference type="CDD" id="cd08183">
    <property type="entry name" value="Fe-ADH-like"/>
    <property type="match status" value="1"/>
</dbReference>
<dbReference type="InterPro" id="IPR039697">
    <property type="entry name" value="Alcohol_dehydrogenase_Fe"/>
</dbReference>
<evidence type="ECO:0000256" key="2">
    <source>
        <dbReference type="ARBA" id="ARBA00007358"/>
    </source>
</evidence>
<evidence type="ECO:0000313" key="7">
    <source>
        <dbReference type="EMBL" id="SPE17522.1"/>
    </source>
</evidence>
<comment type="similarity">
    <text evidence="2">Belongs to the iron-containing alcohol dehydrogenase family.</text>
</comment>
<keyword evidence="4" id="KW-0520">NAD</keyword>
<evidence type="ECO:0000256" key="3">
    <source>
        <dbReference type="ARBA" id="ARBA00023002"/>
    </source>
</evidence>
<gene>
    <name evidence="7" type="ORF">SBA5_1010005</name>
</gene>
<dbReference type="FunFam" id="3.40.50.1970:FF:000003">
    <property type="entry name" value="Alcohol dehydrogenase, iron-containing"/>
    <property type="match status" value="1"/>
</dbReference>
<dbReference type="Gene3D" id="1.20.1090.10">
    <property type="entry name" value="Dehydroquinate synthase-like - alpha domain"/>
    <property type="match status" value="1"/>
</dbReference>
<evidence type="ECO:0000259" key="6">
    <source>
        <dbReference type="Pfam" id="PF25137"/>
    </source>
</evidence>
<feature type="domain" description="Fe-containing alcohol dehydrogenase-like C-terminal" evidence="6">
    <location>
        <begin position="181"/>
        <end position="379"/>
    </location>
</feature>
<dbReference type="Proteomes" id="UP000239735">
    <property type="component" value="Unassembled WGS sequence"/>
</dbReference>
<dbReference type="GO" id="GO:0004022">
    <property type="term" value="F:alcohol dehydrogenase (NAD+) activity"/>
    <property type="evidence" value="ECO:0007669"/>
    <property type="project" value="TreeGrafter"/>
</dbReference>
<dbReference type="OrthoDB" id="9815791at2"/>
<dbReference type="Gene3D" id="3.40.50.1970">
    <property type="match status" value="1"/>
</dbReference>
<proteinExistence type="inferred from homology"/>
<reference evidence="8" key="1">
    <citation type="submission" date="2018-02" db="EMBL/GenBank/DDBJ databases">
        <authorList>
            <person name="Hausmann B."/>
        </authorList>
    </citation>
    <scope>NUCLEOTIDE SEQUENCE [LARGE SCALE GENOMIC DNA]</scope>
    <source>
        <strain evidence="8">Peat soil MAG SbA5</strain>
    </source>
</reference>
<dbReference type="Pfam" id="PF25137">
    <property type="entry name" value="ADH_Fe_C"/>
    <property type="match status" value="1"/>
</dbReference>
<dbReference type="PANTHER" id="PTHR11496">
    <property type="entry name" value="ALCOHOL DEHYDROGENASE"/>
    <property type="match status" value="1"/>
</dbReference>
<name>A0A2N9L2H4_9BACT</name>
<comment type="cofactor">
    <cofactor evidence="1">
        <name>Fe cation</name>
        <dbReference type="ChEBI" id="CHEBI:24875"/>
    </cofactor>
</comment>
<evidence type="ECO:0000313" key="8">
    <source>
        <dbReference type="Proteomes" id="UP000239735"/>
    </source>
</evidence>
<evidence type="ECO:0000259" key="5">
    <source>
        <dbReference type="Pfam" id="PF00465"/>
    </source>
</evidence>
<feature type="domain" description="Alcohol dehydrogenase iron-type/glycerol dehydrogenase GldA" evidence="5">
    <location>
        <begin position="9"/>
        <end position="170"/>
    </location>
</feature>
<dbReference type="EMBL" id="OKRB01000004">
    <property type="protein sequence ID" value="SPE17522.1"/>
    <property type="molecule type" value="Genomic_DNA"/>
</dbReference>
<dbReference type="InterPro" id="IPR056798">
    <property type="entry name" value="ADH_Fe_C"/>
</dbReference>